<sequence>MGQGCKVLSDDHARALIKQAIGIVFGDARVEAEATVEIAAIEAVRAQATQKPKRIRPPA</sequence>
<dbReference type="AlphaFoldDB" id="A0A5C4L7R1"/>
<dbReference type="EMBL" id="VDDA01000064">
    <property type="protein sequence ID" value="TNC05289.1"/>
    <property type="molecule type" value="Genomic_DNA"/>
</dbReference>
<protein>
    <submittedName>
        <fullName evidence="1">Uncharacterized protein</fullName>
    </submittedName>
</protein>
<evidence type="ECO:0000313" key="1">
    <source>
        <dbReference type="EMBL" id="TNC05289.1"/>
    </source>
</evidence>
<reference evidence="1 2" key="1">
    <citation type="submission" date="2019-06" db="EMBL/GenBank/DDBJ databases">
        <title>Genome of Methylobacterium sp. 17Sr1-39.</title>
        <authorList>
            <person name="Seo T."/>
        </authorList>
    </citation>
    <scope>NUCLEOTIDE SEQUENCE [LARGE SCALE GENOMIC DNA]</scope>
    <source>
        <strain evidence="1 2">17Sr1-39</strain>
    </source>
</reference>
<accession>A0A5C4L7R1</accession>
<name>A0A5C4L7R1_9HYPH</name>
<organism evidence="1 2">
    <name type="scientific">Methylobacterium terricola</name>
    <dbReference type="NCBI Taxonomy" id="2583531"/>
    <lineage>
        <taxon>Bacteria</taxon>
        <taxon>Pseudomonadati</taxon>
        <taxon>Pseudomonadota</taxon>
        <taxon>Alphaproteobacteria</taxon>
        <taxon>Hyphomicrobiales</taxon>
        <taxon>Methylobacteriaceae</taxon>
        <taxon>Methylobacterium</taxon>
    </lineage>
</organism>
<proteinExistence type="predicted"/>
<evidence type="ECO:0000313" key="2">
    <source>
        <dbReference type="Proteomes" id="UP000305267"/>
    </source>
</evidence>
<keyword evidence="2" id="KW-1185">Reference proteome</keyword>
<dbReference type="Proteomes" id="UP000305267">
    <property type="component" value="Unassembled WGS sequence"/>
</dbReference>
<gene>
    <name evidence="1" type="ORF">FF100_35865</name>
</gene>
<comment type="caution">
    <text evidence="1">The sequence shown here is derived from an EMBL/GenBank/DDBJ whole genome shotgun (WGS) entry which is preliminary data.</text>
</comment>
<dbReference type="RefSeq" id="WP_139040767.1">
    <property type="nucleotide sequence ID" value="NZ_VDDA01000064.1"/>
</dbReference>